<dbReference type="AlphaFoldDB" id="A0AAW1NXZ1"/>
<name>A0AAW1NXZ1_9CHLO</name>
<dbReference type="EMBL" id="JALJOQ010000070">
    <property type="protein sequence ID" value="KAK9802638.1"/>
    <property type="molecule type" value="Genomic_DNA"/>
</dbReference>
<evidence type="ECO:0000313" key="1">
    <source>
        <dbReference type="EMBL" id="KAK9802638.1"/>
    </source>
</evidence>
<proteinExistence type="predicted"/>
<reference evidence="1 2" key="1">
    <citation type="journal article" date="2024" name="Nat. Commun.">
        <title>Phylogenomics reveals the evolutionary origins of lichenization in chlorophyte algae.</title>
        <authorList>
            <person name="Puginier C."/>
            <person name="Libourel C."/>
            <person name="Otte J."/>
            <person name="Skaloud P."/>
            <person name="Haon M."/>
            <person name="Grisel S."/>
            <person name="Petersen M."/>
            <person name="Berrin J.G."/>
            <person name="Delaux P.M."/>
            <person name="Dal Grande F."/>
            <person name="Keller J."/>
        </authorList>
    </citation>
    <scope>NUCLEOTIDE SEQUENCE [LARGE SCALE GENOMIC DNA]</scope>
    <source>
        <strain evidence="1 2">SAG 2036</strain>
    </source>
</reference>
<protein>
    <submittedName>
        <fullName evidence="1">Uncharacterized protein</fullName>
    </submittedName>
</protein>
<evidence type="ECO:0000313" key="2">
    <source>
        <dbReference type="Proteomes" id="UP001465755"/>
    </source>
</evidence>
<gene>
    <name evidence="1" type="ORF">WJX73_009174</name>
</gene>
<sequence>MECTCMAWRRILTSPKDPRVWGPVHIDMGLKQPLIPTLRHAPVRPMNESSVPSARIKSAALWIRNHLLVVSEAASLGAALALHTCSCTFNCLAHRGLWTRSASPATTKTWPKY</sequence>
<organism evidence="1 2">
    <name type="scientific">Symbiochloris irregularis</name>
    <dbReference type="NCBI Taxonomy" id="706552"/>
    <lineage>
        <taxon>Eukaryota</taxon>
        <taxon>Viridiplantae</taxon>
        <taxon>Chlorophyta</taxon>
        <taxon>core chlorophytes</taxon>
        <taxon>Trebouxiophyceae</taxon>
        <taxon>Trebouxiales</taxon>
        <taxon>Trebouxiaceae</taxon>
        <taxon>Symbiochloris</taxon>
    </lineage>
</organism>
<comment type="caution">
    <text evidence="1">The sequence shown here is derived from an EMBL/GenBank/DDBJ whole genome shotgun (WGS) entry which is preliminary data.</text>
</comment>
<accession>A0AAW1NXZ1</accession>
<keyword evidence="2" id="KW-1185">Reference proteome</keyword>
<dbReference type="Proteomes" id="UP001465755">
    <property type="component" value="Unassembled WGS sequence"/>
</dbReference>